<gene>
    <name evidence="4" type="ORF">CCAM_LOCUS7468</name>
</gene>
<dbReference type="Gene3D" id="2.30.39.10">
    <property type="entry name" value="Alpha-1-antitrypsin, domain 1"/>
    <property type="match status" value="1"/>
</dbReference>
<keyword evidence="5" id="KW-1185">Reference proteome</keyword>
<dbReference type="Proteomes" id="UP000595140">
    <property type="component" value="Unassembled WGS sequence"/>
</dbReference>
<protein>
    <recommendedName>
        <fullName evidence="3">Serpin domain-containing protein</fullName>
    </recommendedName>
</protein>
<dbReference type="SUPFAM" id="SSF56574">
    <property type="entry name" value="Serpins"/>
    <property type="match status" value="1"/>
</dbReference>
<organism evidence="4 5">
    <name type="scientific">Cuscuta campestris</name>
    <dbReference type="NCBI Taxonomy" id="132261"/>
    <lineage>
        <taxon>Eukaryota</taxon>
        <taxon>Viridiplantae</taxon>
        <taxon>Streptophyta</taxon>
        <taxon>Embryophyta</taxon>
        <taxon>Tracheophyta</taxon>
        <taxon>Spermatophyta</taxon>
        <taxon>Magnoliopsida</taxon>
        <taxon>eudicotyledons</taxon>
        <taxon>Gunneridae</taxon>
        <taxon>Pentapetalae</taxon>
        <taxon>asterids</taxon>
        <taxon>lamiids</taxon>
        <taxon>Solanales</taxon>
        <taxon>Convolvulaceae</taxon>
        <taxon>Cuscuteae</taxon>
        <taxon>Cuscuta</taxon>
        <taxon>Cuscuta subgen. Grammica</taxon>
        <taxon>Cuscuta sect. Cleistogrammica</taxon>
    </lineage>
</organism>
<evidence type="ECO:0000256" key="1">
    <source>
        <dbReference type="ARBA" id="ARBA00009500"/>
    </source>
</evidence>
<dbReference type="SMART" id="SM00093">
    <property type="entry name" value="SERPIN"/>
    <property type="match status" value="1"/>
</dbReference>
<sequence length="422" mass="45691">MYSPESVRNHVDVSLELANHVFSTVTKTESNLVFSPLSISVLLGLLAAGSGGQSLLELLDFLKSDSADDLKAFFSQVVSAVFADGSPAGGPRLSAANGAWIQQTLPLKASFKHVADTAYKAACESVDFHRKANEVAKEVNLWVEKETGGLIKDILPACAVDSRTDFILANALYFKGEWVEKFDASKTKGGAFHLLNGSSIQAPFMCSKKKQCVDAFDGFKVLKLPYEQGEDKRRCFSMYIFLPDAKDGLPSLMHEVSSDSGLLERCLPSNNPVRVGKFRIPKFKLSFGLEVSDVLKELGVVSPFAGGGGEGLTEIVDGRTKLYVSQIFHKSFIEVNEDGTEAAAATAAIATRGASREEALDFVADHPFLFFIREDSTGLILFIGNVINPLSVNYNSHKPKSVLANSQNPKSFAARLFGCTIV</sequence>
<accession>A0A484KUH5</accession>
<dbReference type="GO" id="GO:0004867">
    <property type="term" value="F:serine-type endopeptidase inhibitor activity"/>
    <property type="evidence" value="ECO:0007669"/>
    <property type="project" value="InterPro"/>
</dbReference>
<dbReference type="CDD" id="cd02043">
    <property type="entry name" value="serpinP_plants"/>
    <property type="match status" value="1"/>
</dbReference>
<dbReference type="InterPro" id="IPR042178">
    <property type="entry name" value="Serpin_sf_1"/>
</dbReference>
<dbReference type="InterPro" id="IPR000215">
    <property type="entry name" value="Serpin_fam"/>
</dbReference>
<reference evidence="4 5" key="1">
    <citation type="submission" date="2018-04" db="EMBL/GenBank/DDBJ databases">
        <authorList>
            <person name="Vogel A."/>
        </authorList>
    </citation>
    <scope>NUCLEOTIDE SEQUENCE [LARGE SCALE GENOMIC DNA]</scope>
</reference>
<evidence type="ECO:0000259" key="3">
    <source>
        <dbReference type="SMART" id="SM00093"/>
    </source>
</evidence>
<evidence type="ECO:0000313" key="4">
    <source>
        <dbReference type="EMBL" id="VFQ65692.1"/>
    </source>
</evidence>
<evidence type="ECO:0000256" key="2">
    <source>
        <dbReference type="RuleBase" id="RU000411"/>
    </source>
</evidence>
<feature type="domain" description="Serpin" evidence="3">
    <location>
        <begin position="19"/>
        <end position="389"/>
    </location>
</feature>
<dbReference type="PANTHER" id="PTHR11461:SF211">
    <property type="entry name" value="GH10112P-RELATED"/>
    <property type="match status" value="1"/>
</dbReference>
<proteinExistence type="inferred from homology"/>
<evidence type="ECO:0000313" key="5">
    <source>
        <dbReference type="Proteomes" id="UP000595140"/>
    </source>
</evidence>
<dbReference type="EMBL" id="OOIL02000484">
    <property type="protein sequence ID" value="VFQ65692.1"/>
    <property type="molecule type" value="Genomic_DNA"/>
</dbReference>
<dbReference type="InterPro" id="IPR023796">
    <property type="entry name" value="Serpin_dom"/>
</dbReference>
<dbReference type="GO" id="GO:0005615">
    <property type="term" value="C:extracellular space"/>
    <property type="evidence" value="ECO:0007669"/>
    <property type="project" value="InterPro"/>
</dbReference>
<dbReference type="InterPro" id="IPR036186">
    <property type="entry name" value="Serpin_sf"/>
</dbReference>
<dbReference type="AlphaFoldDB" id="A0A484KUH5"/>
<dbReference type="PANTHER" id="PTHR11461">
    <property type="entry name" value="SERINE PROTEASE INHIBITOR, SERPIN"/>
    <property type="match status" value="1"/>
</dbReference>
<dbReference type="InterPro" id="IPR023795">
    <property type="entry name" value="Serpin_CS"/>
</dbReference>
<dbReference type="PROSITE" id="PS00284">
    <property type="entry name" value="SERPIN"/>
    <property type="match status" value="1"/>
</dbReference>
<dbReference type="InterPro" id="IPR042185">
    <property type="entry name" value="Serpin_sf_2"/>
</dbReference>
<name>A0A484KUH5_9ASTE</name>
<dbReference type="Gene3D" id="3.30.497.10">
    <property type="entry name" value="Antithrombin, subunit I, domain 2"/>
    <property type="match status" value="1"/>
</dbReference>
<dbReference type="OrthoDB" id="1063785at2759"/>
<comment type="similarity">
    <text evidence="1 2">Belongs to the serpin family.</text>
</comment>
<dbReference type="Pfam" id="PF00079">
    <property type="entry name" value="Serpin"/>
    <property type="match status" value="1"/>
</dbReference>